<dbReference type="AlphaFoldDB" id="A0A6B9ZFM6"/>
<evidence type="ECO:0000256" key="1">
    <source>
        <dbReference type="ARBA" id="ARBA00023015"/>
    </source>
</evidence>
<gene>
    <name evidence="5" type="ORF">GWR21_15340</name>
</gene>
<dbReference type="SMART" id="SM00342">
    <property type="entry name" value="HTH_ARAC"/>
    <property type="match status" value="1"/>
</dbReference>
<dbReference type="InterPro" id="IPR018060">
    <property type="entry name" value="HTH_AraC"/>
</dbReference>
<feature type="domain" description="HTH araC/xylS-type" evidence="4">
    <location>
        <begin position="197"/>
        <end position="303"/>
    </location>
</feature>
<dbReference type="GO" id="GO:0043565">
    <property type="term" value="F:sequence-specific DNA binding"/>
    <property type="evidence" value="ECO:0007669"/>
    <property type="project" value="InterPro"/>
</dbReference>
<dbReference type="PROSITE" id="PS01124">
    <property type="entry name" value="HTH_ARAC_FAMILY_2"/>
    <property type="match status" value="1"/>
</dbReference>
<dbReference type="Pfam" id="PF02311">
    <property type="entry name" value="AraC_binding"/>
    <property type="match status" value="1"/>
</dbReference>
<dbReference type="PANTHER" id="PTHR43280:SF32">
    <property type="entry name" value="TRANSCRIPTIONAL REGULATORY PROTEIN"/>
    <property type="match status" value="1"/>
</dbReference>
<evidence type="ECO:0000256" key="2">
    <source>
        <dbReference type="ARBA" id="ARBA00023125"/>
    </source>
</evidence>
<evidence type="ECO:0000313" key="6">
    <source>
        <dbReference type="Proteomes" id="UP000476411"/>
    </source>
</evidence>
<dbReference type="Proteomes" id="UP000476411">
    <property type="component" value="Chromosome"/>
</dbReference>
<accession>A0A6B9ZFM6</accession>
<keyword evidence="3" id="KW-0804">Transcription</keyword>
<dbReference type="InterPro" id="IPR037923">
    <property type="entry name" value="HTH-like"/>
</dbReference>
<keyword evidence="6" id="KW-1185">Reference proteome</keyword>
<name>A0A6B9ZFM6_9BACT</name>
<protein>
    <submittedName>
        <fullName evidence="5">AraC family transcriptional regulator</fullName>
    </submittedName>
</protein>
<dbReference type="RefSeq" id="WP_162332600.1">
    <property type="nucleotide sequence ID" value="NZ_CP048113.1"/>
</dbReference>
<dbReference type="SUPFAM" id="SSF51215">
    <property type="entry name" value="Regulatory protein AraC"/>
    <property type="match status" value="1"/>
</dbReference>
<keyword evidence="1" id="KW-0805">Transcription regulation</keyword>
<proteinExistence type="predicted"/>
<dbReference type="PANTHER" id="PTHR43280">
    <property type="entry name" value="ARAC-FAMILY TRANSCRIPTIONAL REGULATOR"/>
    <property type="match status" value="1"/>
</dbReference>
<dbReference type="KEGG" id="chih:GWR21_15340"/>
<dbReference type="EMBL" id="CP048113">
    <property type="protein sequence ID" value="QHS60917.1"/>
    <property type="molecule type" value="Genomic_DNA"/>
</dbReference>
<dbReference type="InterPro" id="IPR003313">
    <property type="entry name" value="AraC-bd"/>
</dbReference>
<evidence type="ECO:0000256" key="3">
    <source>
        <dbReference type="ARBA" id="ARBA00023163"/>
    </source>
</evidence>
<dbReference type="GO" id="GO:0003700">
    <property type="term" value="F:DNA-binding transcription factor activity"/>
    <property type="evidence" value="ECO:0007669"/>
    <property type="project" value="InterPro"/>
</dbReference>
<dbReference type="Gene3D" id="1.10.10.60">
    <property type="entry name" value="Homeodomain-like"/>
    <property type="match status" value="1"/>
</dbReference>
<evidence type="ECO:0000313" key="5">
    <source>
        <dbReference type="EMBL" id="QHS60917.1"/>
    </source>
</evidence>
<reference evidence="5 6" key="1">
    <citation type="submission" date="2020-01" db="EMBL/GenBank/DDBJ databases">
        <title>Complete genome sequence of Chitinophaga sp. H33E-04 isolated from quinoa roots.</title>
        <authorList>
            <person name="Weon H.-Y."/>
            <person name="Lee S.A."/>
        </authorList>
    </citation>
    <scope>NUCLEOTIDE SEQUENCE [LARGE SCALE GENOMIC DNA]</scope>
    <source>
        <strain evidence="5 6">H33E-04</strain>
    </source>
</reference>
<organism evidence="5 6">
    <name type="scientific">Chitinophaga agri</name>
    <dbReference type="NCBI Taxonomy" id="2703787"/>
    <lineage>
        <taxon>Bacteria</taxon>
        <taxon>Pseudomonadati</taxon>
        <taxon>Bacteroidota</taxon>
        <taxon>Chitinophagia</taxon>
        <taxon>Chitinophagales</taxon>
        <taxon>Chitinophagaceae</taxon>
        <taxon>Chitinophaga</taxon>
    </lineage>
</organism>
<dbReference type="Pfam" id="PF12833">
    <property type="entry name" value="HTH_18"/>
    <property type="match status" value="1"/>
</dbReference>
<evidence type="ECO:0000259" key="4">
    <source>
        <dbReference type="PROSITE" id="PS01124"/>
    </source>
</evidence>
<dbReference type="InterPro" id="IPR009057">
    <property type="entry name" value="Homeodomain-like_sf"/>
</dbReference>
<sequence>MMKTRAYKMISPIYDSPSAIPGRREYVNPLPIGVYSRTDNNCKDHLSAHRADYYTILLVTKGQGRLTTGTRSYYIDEPMIIFVHPSEVISWKELSVAQEGYACFFNRRLLDERPLLKTIIDKYHLFDSRNKNIIRMKPADVPVLGGIFASMQQEQLSGNRLNDDAIQTYLQLLLIQCARITDFKASGQVSEEHKHVQEFFGLLEREITNVNYTNPVSMKTAKEFAANLQVHPNYLNTLLKKHTGQNVSTHIRTRLLEQAKNLLLRTDWTLQDIGYCIGFAEQPNFSLFFKKNAGVTPAAYRKQLRIRN</sequence>
<dbReference type="SUPFAM" id="SSF46689">
    <property type="entry name" value="Homeodomain-like"/>
    <property type="match status" value="1"/>
</dbReference>
<keyword evidence="2" id="KW-0238">DNA-binding</keyword>